<keyword evidence="6 17" id="KW-0698">rRNA processing</keyword>
<dbReference type="FunFam" id="3.30.160.20:FF:000003">
    <property type="entry name" value="Ribonuclease 3"/>
    <property type="match status" value="1"/>
</dbReference>
<organism evidence="20 21">
    <name type="scientific">Streptococcus acidominimus</name>
    <dbReference type="NCBI Taxonomy" id="1326"/>
    <lineage>
        <taxon>Bacteria</taxon>
        <taxon>Bacillati</taxon>
        <taxon>Bacillota</taxon>
        <taxon>Bacilli</taxon>
        <taxon>Lactobacillales</taxon>
        <taxon>Streptococcaceae</taxon>
        <taxon>Streptococcus</taxon>
    </lineage>
</organism>
<evidence type="ECO:0000259" key="18">
    <source>
        <dbReference type="PROSITE" id="PS50137"/>
    </source>
</evidence>
<gene>
    <name evidence="17 20" type="primary">rnc</name>
    <name evidence="20" type="ORF">SAMEA4504048_01752</name>
</gene>
<dbReference type="GO" id="GO:0004525">
    <property type="term" value="F:ribonuclease III activity"/>
    <property type="evidence" value="ECO:0007669"/>
    <property type="project" value="UniProtKB-UniRule"/>
</dbReference>
<sequence length="251" mass="28175">MKNDPVTATRDVIRFFVKELSMEALKEKLKNDYAIEFSDCSLLDTAFTHTSYANEHRLLNISHNERLEFLGDAVLQLLISEYLYRSFPEKPEGDLSKLRSMIVREESLAGFSKDCGFDAFIKLGKGEEKSGGRNRDTILGDLFEAFLGALLLDMGVDAVRNFLQLVMIPKVEKGQFEQVKDYKTALQEKLQVDGDISIRYQVISEEGPAHAKRFKVQVTANGVVLSSGQGRSKKMAEQEAAKKALGQIDEV</sequence>
<keyword evidence="10 17" id="KW-0479">Metal-binding</keyword>
<keyword evidence="14 17" id="KW-0460">Magnesium</keyword>
<dbReference type="GO" id="GO:0005737">
    <property type="term" value="C:cytoplasm"/>
    <property type="evidence" value="ECO:0007669"/>
    <property type="project" value="UniProtKB-SubCell"/>
</dbReference>
<dbReference type="GO" id="GO:0019843">
    <property type="term" value="F:rRNA binding"/>
    <property type="evidence" value="ECO:0007669"/>
    <property type="project" value="UniProtKB-KW"/>
</dbReference>
<keyword evidence="13 17" id="KW-0378">Hydrolase</keyword>
<dbReference type="AlphaFoldDB" id="A0A239XAX6"/>
<dbReference type="GO" id="GO:0010468">
    <property type="term" value="P:regulation of gene expression"/>
    <property type="evidence" value="ECO:0007669"/>
    <property type="project" value="TreeGrafter"/>
</dbReference>
<dbReference type="SMART" id="SM00535">
    <property type="entry name" value="RIBOc"/>
    <property type="match status" value="1"/>
</dbReference>
<dbReference type="SMART" id="SM00358">
    <property type="entry name" value="DSRM"/>
    <property type="match status" value="1"/>
</dbReference>
<evidence type="ECO:0000256" key="16">
    <source>
        <dbReference type="ARBA" id="ARBA00053741"/>
    </source>
</evidence>
<dbReference type="Pfam" id="PF14622">
    <property type="entry name" value="Ribonucleas_3_3"/>
    <property type="match status" value="1"/>
</dbReference>
<keyword evidence="12 17" id="KW-0255">Endonuclease</keyword>
<dbReference type="PANTHER" id="PTHR11207:SF0">
    <property type="entry name" value="RIBONUCLEASE 3"/>
    <property type="match status" value="1"/>
</dbReference>
<reference evidence="20 21" key="1">
    <citation type="submission" date="2017-06" db="EMBL/GenBank/DDBJ databases">
        <authorList>
            <consortium name="Pathogen Informatics"/>
        </authorList>
    </citation>
    <scope>NUCLEOTIDE SEQUENCE [LARGE SCALE GENOMIC DNA]</scope>
    <source>
        <strain evidence="20 21">NCTC11291</strain>
    </source>
</reference>
<dbReference type="PANTHER" id="PTHR11207">
    <property type="entry name" value="RIBONUCLEASE III"/>
    <property type="match status" value="1"/>
</dbReference>
<dbReference type="Gene3D" id="3.30.160.20">
    <property type="match status" value="1"/>
</dbReference>
<evidence type="ECO:0000256" key="6">
    <source>
        <dbReference type="ARBA" id="ARBA00022552"/>
    </source>
</evidence>
<evidence type="ECO:0000256" key="5">
    <source>
        <dbReference type="ARBA" id="ARBA00022490"/>
    </source>
</evidence>
<feature type="domain" description="RNase III" evidence="19">
    <location>
        <begin position="26"/>
        <end position="155"/>
    </location>
</feature>
<dbReference type="PROSITE" id="PS50137">
    <property type="entry name" value="DS_RBD"/>
    <property type="match status" value="1"/>
</dbReference>
<evidence type="ECO:0000256" key="14">
    <source>
        <dbReference type="ARBA" id="ARBA00022842"/>
    </source>
</evidence>
<dbReference type="KEGG" id="saco:SAME_01752"/>
<dbReference type="GO" id="GO:0006364">
    <property type="term" value="P:rRNA processing"/>
    <property type="evidence" value="ECO:0007669"/>
    <property type="project" value="UniProtKB-UniRule"/>
</dbReference>
<evidence type="ECO:0000256" key="15">
    <source>
        <dbReference type="ARBA" id="ARBA00022884"/>
    </source>
</evidence>
<evidence type="ECO:0000256" key="2">
    <source>
        <dbReference type="ARBA" id="ARBA00004496"/>
    </source>
</evidence>
<comment type="similarity">
    <text evidence="3">Belongs to the ribonuclease III family.</text>
</comment>
<evidence type="ECO:0000259" key="19">
    <source>
        <dbReference type="PROSITE" id="PS50142"/>
    </source>
</evidence>
<feature type="active site" evidence="17">
    <location>
        <position position="72"/>
    </location>
</feature>
<evidence type="ECO:0000256" key="9">
    <source>
        <dbReference type="ARBA" id="ARBA00022722"/>
    </source>
</evidence>
<comment type="catalytic activity">
    <reaction evidence="1 17">
        <text>Endonucleolytic cleavage to 5'-phosphomonoester.</text>
        <dbReference type="EC" id="3.1.26.3"/>
    </reaction>
</comment>
<dbReference type="PROSITE" id="PS50142">
    <property type="entry name" value="RNASE_3_2"/>
    <property type="match status" value="1"/>
</dbReference>
<feature type="active site" evidence="17">
    <location>
        <position position="144"/>
    </location>
</feature>
<comment type="subunit">
    <text evidence="4 17">Homodimer.</text>
</comment>
<feature type="binding site" evidence="17">
    <location>
        <position position="141"/>
    </location>
    <ligand>
        <name>Mg(2+)</name>
        <dbReference type="ChEBI" id="CHEBI:18420"/>
    </ligand>
</feature>
<keyword evidence="11 17" id="KW-0699">rRNA-binding</keyword>
<dbReference type="InterPro" id="IPR014720">
    <property type="entry name" value="dsRBD_dom"/>
</dbReference>
<accession>A0A239XAX6</accession>
<evidence type="ECO:0000256" key="12">
    <source>
        <dbReference type="ARBA" id="ARBA00022759"/>
    </source>
</evidence>
<evidence type="ECO:0000256" key="13">
    <source>
        <dbReference type="ARBA" id="ARBA00022801"/>
    </source>
</evidence>
<dbReference type="GO" id="GO:0042802">
    <property type="term" value="F:identical protein binding"/>
    <property type="evidence" value="ECO:0007669"/>
    <property type="project" value="UniProtKB-ARBA"/>
</dbReference>
<dbReference type="NCBIfam" id="TIGR02191">
    <property type="entry name" value="RNaseIII"/>
    <property type="match status" value="1"/>
</dbReference>
<dbReference type="InterPro" id="IPR000999">
    <property type="entry name" value="RNase_III_dom"/>
</dbReference>
<dbReference type="InterPro" id="IPR036389">
    <property type="entry name" value="RNase_III_sf"/>
</dbReference>
<evidence type="ECO:0000256" key="11">
    <source>
        <dbReference type="ARBA" id="ARBA00022730"/>
    </source>
</evidence>
<keyword evidence="15 17" id="KW-0694">RNA-binding</keyword>
<dbReference type="EC" id="3.1.26.3" evidence="17"/>
<evidence type="ECO:0000256" key="17">
    <source>
        <dbReference type="HAMAP-Rule" id="MF_00104"/>
    </source>
</evidence>
<dbReference type="Proteomes" id="UP000215144">
    <property type="component" value="Chromosome 1"/>
</dbReference>
<evidence type="ECO:0000256" key="8">
    <source>
        <dbReference type="ARBA" id="ARBA00022694"/>
    </source>
</evidence>
<comment type="function">
    <text evidence="17">Digests double-stranded RNA. Involved in the processing of primary rRNA transcript to yield the immediate precursors to the large and small rRNAs (23S and 16S). Processes some mRNAs, and tRNAs when they are encoded in the rRNA operon. Processes pre-crRNA and tracrRNA of type II CRISPR loci if present in the organism.</text>
</comment>
<evidence type="ECO:0000256" key="1">
    <source>
        <dbReference type="ARBA" id="ARBA00000109"/>
    </source>
</evidence>
<feature type="binding site" evidence="17">
    <location>
        <position position="144"/>
    </location>
    <ligand>
        <name>Mg(2+)</name>
        <dbReference type="ChEBI" id="CHEBI:18420"/>
    </ligand>
</feature>
<dbReference type="Gene3D" id="1.10.1520.10">
    <property type="entry name" value="Ribonuclease III domain"/>
    <property type="match status" value="1"/>
</dbReference>
<dbReference type="CDD" id="cd00593">
    <property type="entry name" value="RIBOc"/>
    <property type="match status" value="1"/>
</dbReference>
<dbReference type="GO" id="GO:0008033">
    <property type="term" value="P:tRNA processing"/>
    <property type="evidence" value="ECO:0007669"/>
    <property type="project" value="UniProtKB-KW"/>
</dbReference>
<keyword evidence="8 17" id="KW-0819">tRNA processing</keyword>
<feature type="binding site" evidence="17">
    <location>
        <position position="68"/>
    </location>
    <ligand>
        <name>Mg(2+)</name>
        <dbReference type="ChEBI" id="CHEBI:18420"/>
    </ligand>
</feature>
<dbReference type="InterPro" id="IPR011907">
    <property type="entry name" value="RNase_III"/>
</dbReference>
<dbReference type="PROSITE" id="PS00517">
    <property type="entry name" value="RNASE_3_1"/>
    <property type="match status" value="1"/>
</dbReference>
<dbReference type="GO" id="GO:0046872">
    <property type="term" value="F:metal ion binding"/>
    <property type="evidence" value="ECO:0007669"/>
    <property type="project" value="UniProtKB-KW"/>
</dbReference>
<dbReference type="GO" id="GO:0006397">
    <property type="term" value="P:mRNA processing"/>
    <property type="evidence" value="ECO:0007669"/>
    <property type="project" value="UniProtKB-UniRule"/>
</dbReference>
<dbReference type="HAMAP" id="MF_00104">
    <property type="entry name" value="RNase_III"/>
    <property type="match status" value="1"/>
</dbReference>
<evidence type="ECO:0000256" key="3">
    <source>
        <dbReference type="ARBA" id="ARBA00010183"/>
    </source>
</evidence>
<keyword evidence="7 17" id="KW-0507">mRNA processing</keyword>
<dbReference type="EMBL" id="LT906454">
    <property type="protein sequence ID" value="SNV43821.1"/>
    <property type="molecule type" value="Genomic_DNA"/>
</dbReference>
<protein>
    <recommendedName>
        <fullName evidence="17">Ribonuclease 3</fullName>
        <ecNumber evidence="17">3.1.26.3</ecNumber>
    </recommendedName>
    <alternativeName>
        <fullName evidence="17">Ribonuclease III</fullName>
        <shortName evidence="17">RNase III</shortName>
    </alternativeName>
</protein>
<dbReference type="CDD" id="cd10845">
    <property type="entry name" value="DSRM_RNAse_III_family"/>
    <property type="match status" value="1"/>
</dbReference>
<name>A0A239XAX6_STRAI</name>
<evidence type="ECO:0000256" key="10">
    <source>
        <dbReference type="ARBA" id="ARBA00022723"/>
    </source>
</evidence>
<dbReference type="SUPFAM" id="SSF54768">
    <property type="entry name" value="dsRNA-binding domain-like"/>
    <property type="match status" value="1"/>
</dbReference>
<keyword evidence="5 17" id="KW-0963">Cytoplasm</keyword>
<comment type="subcellular location">
    <subcellularLocation>
        <location evidence="2 17">Cytoplasm</location>
    </subcellularLocation>
</comment>
<keyword evidence="9 17" id="KW-0540">Nuclease</keyword>
<dbReference type="FunFam" id="1.10.1520.10:FF:000001">
    <property type="entry name" value="Ribonuclease 3"/>
    <property type="match status" value="1"/>
</dbReference>
<evidence type="ECO:0000313" key="21">
    <source>
        <dbReference type="Proteomes" id="UP000215144"/>
    </source>
</evidence>
<comment type="cofactor">
    <cofactor evidence="17">
        <name>Mg(2+)</name>
        <dbReference type="ChEBI" id="CHEBI:18420"/>
    </cofactor>
</comment>
<dbReference type="SUPFAM" id="SSF69065">
    <property type="entry name" value="RNase III domain-like"/>
    <property type="match status" value="1"/>
</dbReference>
<evidence type="ECO:0000256" key="7">
    <source>
        <dbReference type="ARBA" id="ARBA00022664"/>
    </source>
</evidence>
<dbReference type="Pfam" id="PF00035">
    <property type="entry name" value="dsrm"/>
    <property type="match status" value="1"/>
</dbReference>
<feature type="domain" description="DRBM" evidence="18">
    <location>
        <begin position="181"/>
        <end position="250"/>
    </location>
</feature>
<evidence type="ECO:0000313" key="20">
    <source>
        <dbReference type="EMBL" id="SNV43821.1"/>
    </source>
</evidence>
<proteinExistence type="inferred from homology"/>
<dbReference type="GO" id="GO:0003725">
    <property type="term" value="F:double-stranded RNA binding"/>
    <property type="evidence" value="ECO:0007669"/>
    <property type="project" value="TreeGrafter"/>
</dbReference>
<comment type="function">
    <text evidence="16">Digests double-stranded RNA. Involved in the processing of primary rRNA transcript to yield the immediate precursors to the large and small rRNAs (23S and 16S). Also processes some mRNAs, and tRNAs when they are encoded in the rRNA operon.</text>
</comment>
<evidence type="ECO:0000256" key="4">
    <source>
        <dbReference type="ARBA" id="ARBA00011738"/>
    </source>
</evidence>